<name>A0ABQ2LAU7_9PROT</name>
<feature type="domain" description="DUF4167" evidence="2">
    <location>
        <begin position="1"/>
        <end position="30"/>
    </location>
</feature>
<keyword evidence="4" id="KW-1185">Reference proteome</keyword>
<sequence length="207" mass="22480">MARDAMQSGDRVLAEYYYQHADHYQRVVNERYGVSTVADDDYDEDEDDTAEETPRVQPQQQSQPQPRRAHRSRSQRAEEAAQGNKASQQTAEPASASQQTVTSEPTAAPDAAQETVLAPAVKETGPETAVEDSAKAPTRLRRAPRRRVAATDTASAPQDNGAQDKNVAAGHSADGTAELVEKPKPRRRRKVVEDTAEPTATATATTD</sequence>
<proteinExistence type="predicted"/>
<feature type="compositionally biased region" description="Low complexity" evidence="1">
    <location>
        <begin position="55"/>
        <end position="66"/>
    </location>
</feature>
<feature type="region of interest" description="Disordered" evidence="1">
    <location>
        <begin position="29"/>
        <end position="207"/>
    </location>
</feature>
<protein>
    <recommendedName>
        <fullName evidence="2">DUF4167 domain-containing protein</fullName>
    </recommendedName>
</protein>
<feature type="compositionally biased region" description="Acidic residues" evidence="1">
    <location>
        <begin position="38"/>
        <end position="51"/>
    </location>
</feature>
<dbReference type="Proteomes" id="UP000602381">
    <property type="component" value="Unassembled WGS sequence"/>
</dbReference>
<dbReference type="EMBL" id="BMOV01000002">
    <property type="protein sequence ID" value="GGO08743.1"/>
    <property type="molecule type" value="Genomic_DNA"/>
</dbReference>
<evidence type="ECO:0000313" key="4">
    <source>
        <dbReference type="Proteomes" id="UP000602381"/>
    </source>
</evidence>
<evidence type="ECO:0000259" key="2">
    <source>
        <dbReference type="Pfam" id="PF13763"/>
    </source>
</evidence>
<reference evidence="4" key="1">
    <citation type="journal article" date="2019" name="Int. J. Syst. Evol. Microbiol.">
        <title>The Global Catalogue of Microorganisms (GCM) 10K type strain sequencing project: providing services to taxonomists for standard genome sequencing and annotation.</title>
        <authorList>
            <consortium name="The Broad Institute Genomics Platform"/>
            <consortium name="The Broad Institute Genome Sequencing Center for Infectious Disease"/>
            <person name="Wu L."/>
            <person name="Ma J."/>
        </authorList>
    </citation>
    <scope>NUCLEOTIDE SEQUENCE [LARGE SCALE GENOMIC DNA]</scope>
    <source>
        <strain evidence="4">JCM 17843</strain>
    </source>
</reference>
<evidence type="ECO:0000256" key="1">
    <source>
        <dbReference type="SAM" id="MobiDB-lite"/>
    </source>
</evidence>
<feature type="compositionally biased region" description="Polar residues" evidence="1">
    <location>
        <begin position="84"/>
        <end position="105"/>
    </location>
</feature>
<comment type="caution">
    <text evidence="3">The sequence shown here is derived from an EMBL/GenBank/DDBJ whole genome shotgun (WGS) entry which is preliminary data.</text>
</comment>
<dbReference type="Pfam" id="PF13763">
    <property type="entry name" value="DUF4167"/>
    <property type="match status" value="1"/>
</dbReference>
<gene>
    <name evidence="3" type="ORF">GCM10007972_09450</name>
</gene>
<evidence type="ECO:0000313" key="3">
    <source>
        <dbReference type="EMBL" id="GGO08743.1"/>
    </source>
</evidence>
<organism evidence="3 4">
    <name type="scientific">Iodidimonas muriae</name>
    <dbReference type="NCBI Taxonomy" id="261467"/>
    <lineage>
        <taxon>Bacteria</taxon>
        <taxon>Pseudomonadati</taxon>
        <taxon>Pseudomonadota</taxon>
        <taxon>Alphaproteobacteria</taxon>
        <taxon>Iodidimonadales</taxon>
        <taxon>Iodidimonadaceae</taxon>
        <taxon>Iodidimonas</taxon>
    </lineage>
</organism>
<feature type="compositionally biased region" description="Basic residues" evidence="1">
    <location>
        <begin position="138"/>
        <end position="148"/>
    </location>
</feature>
<accession>A0ABQ2LAU7</accession>
<dbReference type="InterPro" id="IPR025430">
    <property type="entry name" value="DUF4167"/>
</dbReference>
<feature type="compositionally biased region" description="Low complexity" evidence="1">
    <location>
        <begin position="197"/>
        <end position="207"/>
    </location>
</feature>